<keyword evidence="1" id="KW-1185">Reference proteome</keyword>
<accession>A0A915Q587</accession>
<protein>
    <submittedName>
        <fullName evidence="2">Uncharacterized protein</fullName>
    </submittedName>
</protein>
<dbReference type="AlphaFoldDB" id="A0A915Q587"/>
<sequence length="152" mass="16764">MEPADAPAAIAPTIASCTRRCKSMFLAASQWCFVNSCGQPLSSRPLSSCQLIGARGSTLLILKDVLYSLVCVRLLVNSTLETHCVRQKLACSPLRLAQREHIGSLLKFTGIPAMRGPAPFNYEFAKLMLDIDLNIDQRRSFYALLDYSKTGH</sequence>
<proteinExistence type="predicted"/>
<evidence type="ECO:0000313" key="1">
    <source>
        <dbReference type="Proteomes" id="UP000887581"/>
    </source>
</evidence>
<name>A0A915Q587_9BILA</name>
<reference evidence="2" key="1">
    <citation type="submission" date="2022-11" db="UniProtKB">
        <authorList>
            <consortium name="WormBaseParasite"/>
        </authorList>
    </citation>
    <scope>IDENTIFICATION</scope>
</reference>
<organism evidence="1 2">
    <name type="scientific">Setaria digitata</name>
    <dbReference type="NCBI Taxonomy" id="48799"/>
    <lineage>
        <taxon>Eukaryota</taxon>
        <taxon>Metazoa</taxon>
        <taxon>Ecdysozoa</taxon>
        <taxon>Nematoda</taxon>
        <taxon>Chromadorea</taxon>
        <taxon>Rhabditida</taxon>
        <taxon>Spirurina</taxon>
        <taxon>Spiruromorpha</taxon>
        <taxon>Filarioidea</taxon>
        <taxon>Setariidae</taxon>
        <taxon>Setaria</taxon>
    </lineage>
</organism>
<evidence type="ECO:0000313" key="2">
    <source>
        <dbReference type="WBParaSite" id="sdigi.contig785.g9757.t1"/>
    </source>
</evidence>
<dbReference type="Proteomes" id="UP000887581">
    <property type="component" value="Unplaced"/>
</dbReference>
<dbReference type="WBParaSite" id="sdigi.contig785.g9757.t1">
    <property type="protein sequence ID" value="sdigi.contig785.g9757.t1"/>
    <property type="gene ID" value="sdigi.contig785.g9757"/>
</dbReference>